<name>A0A0B1SES3_OESDE</name>
<dbReference type="InterPro" id="IPR038885">
    <property type="entry name" value="PLB1"/>
</dbReference>
<dbReference type="PANTHER" id="PTHR21325">
    <property type="entry name" value="PHOSPHOLIPASE B, PLB1"/>
    <property type="match status" value="1"/>
</dbReference>
<dbReference type="GO" id="GO:0006644">
    <property type="term" value="P:phospholipid metabolic process"/>
    <property type="evidence" value="ECO:0007669"/>
    <property type="project" value="TreeGrafter"/>
</dbReference>
<protein>
    <submittedName>
        <fullName evidence="1">Uncharacterized protein</fullName>
    </submittedName>
</protein>
<sequence length="99" mass="10722">MGDALATGLGLWPKTTIEFRGAAFPSGGDATIDGLITIPNILREFNNHLVGVSHGMGTRDQLPETQLSVAESGATTDKMPEQVGWVLFFFLLALFYFPH</sequence>
<proteinExistence type="predicted"/>
<dbReference type="PANTHER" id="PTHR21325:SF32">
    <property type="entry name" value="LIPASE_GDSL DOMAIN-CONTAINING PROTEIN"/>
    <property type="match status" value="1"/>
</dbReference>
<dbReference type="EMBL" id="KN571657">
    <property type="protein sequence ID" value="KHJ83818.1"/>
    <property type="molecule type" value="Genomic_DNA"/>
</dbReference>
<dbReference type="OrthoDB" id="10265800at2759"/>
<dbReference type="GO" id="GO:0004620">
    <property type="term" value="F:phospholipase activity"/>
    <property type="evidence" value="ECO:0007669"/>
    <property type="project" value="InterPro"/>
</dbReference>
<reference evidence="1 2" key="1">
    <citation type="submission" date="2014-03" db="EMBL/GenBank/DDBJ databases">
        <title>Draft genome of the hookworm Oesophagostomum dentatum.</title>
        <authorList>
            <person name="Mitreva M."/>
        </authorList>
    </citation>
    <scope>NUCLEOTIDE SEQUENCE [LARGE SCALE GENOMIC DNA]</scope>
    <source>
        <strain evidence="1 2">OD-Hann</strain>
    </source>
</reference>
<dbReference type="AlphaFoldDB" id="A0A0B1SES3"/>
<dbReference type="Proteomes" id="UP000053660">
    <property type="component" value="Unassembled WGS sequence"/>
</dbReference>
<keyword evidence="2" id="KW-1185">Reference proteome</keyword>
<evidence type="ECO:0000313" key="2">
    <source>
        <dbReference type="Proteomes" id="UP000053660"/>
    </source>
</evidence>
<accession>A0A0B1SES3</accession>
<organism evidence="1 2">
    <name type="scientific">Oesophagostomum dentatum</name>
    <name type="common">Nodular worm</name>
    <dbReference type="NCBI Taxonomy" id="61180"/>
    <lineage>
        <taxon>Eukaryota</taxon>
        <taxon>Metazoa</taxon>
        <taxon>Ecdysozoa</taxon>
        <taxon>Nematoda</taxon>
        <taxon>Chromadorea</taxon>
        <taxon>Rhabditida</taxon>
        <taxon>Rhabditina</taxon>
        <taxon>Rhabditomorpha</taxon>
        <taxon>Strongyloidea</taxon>
        <taxon>Strongylidae</taxon>
        <taxon>Oesophagostomum</taxon>
    </lineage>
</organism>
<evidence type="ECO:0000313" key="1">
    <source>
        <dbReference type="EMBL" id="KHJ83818.1"/>
    </source>
</evidence>
<gene>
    <name evidence="1" type="ORF">OESDEN_16478</name>
</gene>